<feature type="region of interest" description="Disordered" evidence="10">
    <location>
        <begin position="87"/>
        <end position="114"/>
    </location>
</feature>
<dbReference type="PANTHER" id="PTHR13050:SF7">
    <property type="entry name" value="VESICLE TRANSPORT PROTEIN USE1"/>
    <property type="match status" value="1"/>
</dbReference>
<dbReference type="InParanoid" id="A0A7N2L2X1"/>
<reference evidence="12 13" key="1">
    <citation type="journal article" date="2016" name="G3 (Bethesda)">
        <title>First Draft Assembly and Annotation of the Genome of a California Endemic Oak Quercus lobata Nee (Fagaceae).</title>
        <authorList>
            <person name="Sork V.L."/>
            <person name="Fitz-Gibbon S.T."/>
            <person name="Puiu D."/>
            <person name="Crepeau M."/>
            <person name="Gugger P.F."/>
            <person name="Sherman R."/>
            <person name="Stevens K."/>
            <person name="Langley C.H."/>
            <person name="Pellegrini M."/>
            <person name="Salzberg S.L."/>
        </authorList>
    </citation>
    <scope>NUCLEOTIDE SEQUENCE [LARGE SCALE GENOMIC DNA]</scope>
    <source>
        <strain evidence="12 13">cv. SW786</strain>
    </source>
</reference>
<organism evidence="12 13">
    <name type="scientific">Quercus lobata</name>
    <name type="common">Valley oak</name>
    <dbReference type="NCBI Taxonomy" id="97700"/>
    <lineage>
        <taxon>Eukaryota</taxon>
        <taxon>Viridiplantae</taxon>
        <taxon>Streptophyta</taxon>
        <taxon>Embryophyta</taxon>
        <taxon>Tracheophyta</taxon>
        <taxon>Spermatophyta</taxon>
        <taxon>Magnoliopsida</taxon>
        <taxon>eudicotyledons</taxon>
        <taxon>Gunneridae</taxon>
        <taxon>Pentapetalae</taxon>
        <taxon>rosids</taxon>
        <taxon>fabids</taxon>
        <taxon>Fagales</taxon>
        <taxon>Fagaceae</taxon>
        <taxon>Quercus</taxon>
    </lineage>
</organism>
<dbReference type="FunCoup" id="A0A7N2L2X1">
    <property type="interactions" value="2480"/>
</dbReference>
<dbReference type="GO" id="GO:0015031">
    <property type="term" value="P:protein transport"/>
    <property type="evidence" value="ECO:0007669"/>
    <property type="project" value="UniProtKB-KW"/>
</dbReference>
<dbReference type="Proteomes" id="UP000594261">
    <property type="component" value="Chromosome 3"/>
</dbReference>
<evidence type="ECO:0000256" key="2">
    <source>
        <dbReference type="ARBA" id="ARBA00007891"/>
    </source>
</evidence>
<evidence type="ECO:0000256" key="10">
    <source>
        <dbReference type="SAM" id="MobiDB-lite"/>
    </source>
</evidence>
<evidence type="ECO:0000256" key="5">
    <source>
        <dbReference type="ARBA" id="ARBA00022824"/>
    </source>
</evidence>
<evidence type="ECO:0000256" key="1">
    <source>
        <dbReference type="ARBA" id="ARBA00004163"/>
    </source>
</evidence>
<dbReference type="AlphaFoldDB" id="A0A7N2L2X1"/>
<accession>A0A7N2L2X1</accession>
<evidence type="ECO:0000256" key="11">
    <source>
        <dbReference type="SAM" id="Phobius"/>
    </source>
</evidence>
<dbReference type="Gramene" id="QL03p003406:mrna">
    <property type="protein sequence ID" value="QL03p003406:mrna"/>
    <property type="gene ID" value="QL03p003406"/>
</dbReference>
<keyword evidence="3" id="KW-0813">Transport</keyword>
<evidence type="ECO:0000256" key="4">
    <source>
        <dbReference type="ARBA" id="ARBA00022692"/>
    </source>
</evidence>
<evidence type="ECO:0000313" key="12">
    <source>
        <dbReference type="EnsemblPlants" id="QL03p003406:mrna"/>
    </source>
</evidence>
<feature type="transmembrane region" description="Helical" evidence="11">
    <location>
        <begin position="292"/>
        <end position="311"/>
    </location>
</feature>
<keyword evidence="4 11" id="KW-0812">Transmembrane</keyword>
<keyword evidence="9 11" id="KW-0472">Membrane</keyword>
<feature type="transmembrane region" description="Helical" evidence="11">
    <location>
        <begin position="221"/>
        <end position="239"/>
    </location>
</feature>
<evidence type="ECO:0000256" key="3">
    <source>
        <dbReference type="ARBA" id="ARBA00022448"/>
    </source>
</evidence>
<protein>
    <recommendedName>
        <fullName evidence="14">Vesicle transport protein USE1</fullName>
    </recommendedName>
</protein>
<keyword evidence="6" id="KW-0931">ER-Golgi transport</keyword>
<comment type="subcellular location">
    <subcellularLocation>
        <location evidence="1">Endoplasmic reticulum membrane</location>
        <topology evidence="1">Single-pass type IV membrane protein</topology>
    </subcellularLocation>
</comment>
<keyword evidence="7" id="KW-0653">Protein transport</keyword>
<dbReference type="GO" id="GO:0005789">
    <property type="term" value="C:endoplasmic reticulum membrane"/>
    <property type="evidence" value="ECO:0007669"/>
    <property type="project" value="UniProtKB-SubCell"/>
</dbReference>
<dbReference type="Pfam" id="PF09753">
    <property type="entry name" value="Use1"/>
    <property type="match status" value="2"/>
</dbReference>
<evidence type="ECO:0000256" key="8">
    <source>
        <dbReference type="ARBA" id="ARBA00022989"/>
    </source>
</evidence>
<evidence type="ECO:0000313" key="13">
    <source>
        <dbReference type="Proteomes" id="UP000594261"/>
    </source>
</evidence>
<dbReference type="OMA" id="SEMTIRH"/>
<sequence length="314" mass="35135">MTTVCRILIVMGMSKTEVNLKRLLAAAPQQKNQAKLVHYVATLREQLEQLAEERTSEGLPRVSKAVVNDYSEKIEAIASKLAAPLTTPDTQVSQEPLEETAVKESPTKTGENHILPTPRLRRRFVPASNSEDRIHDTTEADSSAPVKLDAAAQAHIEKHRMLQEDLTDEMVGLARQLKESSLMMSNSLQSTEKRKVDNLVITFFHLWAVLLTCLKKIVIAVLESSFLHFVLVVLLHYAWRSGSNDSSHEVFDSNFEILDSTEQAVEHSLASTGRANVRAMKIFSESSKTSCFTWLAIFAMTCIFIMVVLLIRVT</sequence>
<dbReference type="GO" id="GO:0006890">
    <property type="term" value="P:retrograde vesicle-mediated transport, Golgi to endoplasmic reticulum"/>
    <property type="evidence" value="ECO:0007669"/>
    <property type="project" value="TreeGrafter"/>
</dbReference>
<dbReference type="EnsemblPlants" id="QL03p003406:mrna">
    <property type="protein sequence ID" value="QL03p003406:mrna"/>
    <property type="gene ID" value="QL03p003406"/>
</dbReference>
<proteinExistence type="inferred from homology"/>
<keyword evidence="5" id="KW-0256">Endoplasmic reticulum</keyword>
<evidence type="ECO:0000256" key="6">
    <source>
        <dbReference type="ARBA" id="ARBA00022892"/>
    </source>
</evidence>
<evidence type="ECO:0000256" key="7">
    <source>
        <dbReference type="ARBA" id="ARBA00022927"/>
    </source>
</evidence>
<comment type="similarity">
    <text evidence="2">Belongs to the USE1 family.</text>
</comment>
<dbReference type="EMBL" id="LRBV02000003">
    <property type="status" value="NOT_ANNOTATED_CDS"/>
    <property type="molecule type" value="Genomic_DNA"/>
</dbReference>
<evidence type="ECO:0008006" key="14">
    <source>
        <dbReference type="Google" id="ProtNLM"/>
    </source>
</evidence>
<dbReference type="GO" id="GO:0031201">
    <property type="term" value="C:SNARE complex"/>
    <property type="evidence" value="ECO:0007669"/>
    <property type="project" value="TreeGrafter"/>
</dbReference>
<dbReference type="GO" id="GO:0005484">
    <property type="term" value="F:SNAP receptor activity"/>
    <property type="evidence" value="ECO:0007669"/>
    <property type="project" value="TreeGrafter"/>
</dbReference>
<keyword evidence="13" id="KW-1185">Reference proteome</keyword>
<dbReference type="InterPro" id="IPR019150">
    <property type="entry name" value="Vesicle_transport_protein_Use1"/>
</dbReference>
<evidence type="ECO:0000256" key="9">
    <source>
        <dbReference type="ARBA" id="ARBA00023136"/>
    </source>
</evidence>
<dbReference type="PANTHER" id="PTHR13050">
    <property type="entry name" value="USE1-LIKE PROTEIN"/>
    <property type="match status" value="1"/>
</dbReference>
<reference evidence="12" key="2">
    <citation type="submission" date="2021-01" db="UniProtKB">
        <authorList>
            <consortium name="EnsemblPlants"/>
        </authorList>
    </citation>
    <scope>IDENTIFICATION</scope>
</reference>
<name>A0A7N2L2X1_QUELO</name>
<keyword evidence="8 11" id="KW-1133">Transmembrane helix</keyword>